<dbReference type="InterPro" id="IPR000515">
    <property type="entry name" value="MetI-like"/>
</dbReference>
<comment type="subcellular location">
    <subcellularLocation>
        <location evidence="1 7">Cell membrane</location>
        <topology evidence="1 7">Multi-pass membrane protein</topology>
    </subcellularLocation>
</comment>
<feature type="transmembrane region" description="Helical" evidence="7">
    <location>
        <begin position="127"/>
        <end position="146"/>
    </location>
</feature>
<dbReference type="SUPFAM" id="SSF161098">
    <property type="entry name" value="MetI-like"/>
    <property type="match status" value="1"/>
</dbReference>
<dbReference type="InterPro" id="IPR035906">
    <property type="entry name" value="MetI-like_sf"/>
</dbReference>
<dbReference type="GO" id="GO:0055085">
    <property type="term" value="P:transmembrane transport"/>
    <property type="evidence" value="ECO:0007669"/>
    <property type="project" value="InterPro"/>
</dbReference>
<evidence type="ECO:0000256" key="7">
    <source>
        <dbReference type="RuleBase" id="RU363032"/>
    </source>
</evidence>
<keyword evidence="3" id="KW-1003">Cell membrane</keyword>
<accession>A0A6V8KB87</accession>
<organism evidence="9 10">
    <name type="scientific">Phytohabitans houttuyneae</name>
    <dbReference type="NCBI Taxonomy" id="1076126"/>
    <lineage>
        <taxon>Bacteria</taxon>
        <taxon>Bacillati</taxon>
        <taxon>Actinomycetota</taxon>
        <taxon>Actinomycetes</taxon>
        <taxon>Micromonosporales</taxon>
        <taxon>Micromonosporaceae</taxon>
    </lineage>
</organism>
<evidence type="ECO:0000313" key="9">
    <source>
        <dbReference type="EMBL" id="GFJ82483.1"/>
    </source>
</evidence>
<feature type="transmembrane region" description="Helical" evidence="7">
    <location>
        <begin position="96"/>
        <end position="115"/>
    </location>
</feature>
<evidence type="ECO:0000256" key="3">
    <source>
        <dbReference type="ARBA" id="ARBA00022475"/>
    </source>
</evidence>
<sequence>MALTELRPHATLTVPGRPAGERRRASRGWRVAGYAALALAAAALLLPFYWMVVSSLKTNNDVFTIPIKWMPDPVVWRNYVDIWQRSDLTTWLGNTLLLSVVVTTLQVLTGSFAAYGFARVRFPGRNLLFLAYVGTIAVPWQSYMIPQFILMSKLHLSNTLWAIIAIQAFGAFGVFLMKQFYETIPEELSESARVDGLTEFGIYRRIMLPLSRPALASLALITFVTTWNDYLGPLIYLRSPELRTIQLGLNTFVSQYNAEHALIMTGSVLSVLPVAVIFLLGQRYFVEGIATTGLKG</sequence>
<protein>
    <submittedName>
        <fullName evidence="9">Sugar ABC transporter ATP-binding protein</fullName>
    </submittedName>
</protein>
<feature type="domain" description="ABC transmembrane type-1" evidence="8">
    <location>
        <begin position="92"/>
        <end position="281"/>
    </location>
</feature>
<feature type="transmembrane region" description="Helical" evidence="7">
    <location>
        <begin position="261"/>
        <end position="280"/>
    </location>
</feature>
<reference evidence="9 10" key="2">
    <citation type="submission" date="2020-03" db="EMBL/GenBank/DDBJ databases">
        <authorList>
            <person name="Ichikawa N."/>
            <person name="Kimura A."/>
            <person name="Kitahashi Y."/>
            <person name="Uohara A."/>
        </authorList>
    </citation>
    <scope>NUCLEOTIDE SEQUENCE [LARGE SCALE GENOMIC DNA]</scope>
    <source>
        <strain evidence="9 10">NBRC 108639</strain>
    </source>
</reference>
<proteinExistence type="inferred from homology"/>
<evidence type="ECO:0000256" key="2">
    <source>
        <dbReference type="ARBA" id="ARBA00022448"/>
    </source>
</evidence>
<evidence type="ECO:0000259" key="8">
    <source>
        <dbReference type="PROSITE" id="PS50928"/>
    </source>
</evidence>
<dbReference type="Gene3D" id="1.10.3720.10">
    <property type="entry name" value="MetI-like"/>
    <property type="match status" value="1"/>
</dbReference>
<keyword evidence="9" id="KW-0067">ATP-binding</keyword>
<keyword evidence="9" id="KW-0547">Nucleotide-binding</keyword>
<feature type="transmembrane region" description="Helical" evidence="7">
    <location>
        <begin position="214"/>
        <end position="237"/>
    </location>
</feature>
<comment type="caution">
    <text evidence="9">The sequence shown here is derived from an EMBL/GenBank/DDBJ whole genome shotgun (WGS) entry which is preliminary data.</text>
</comment>
<evidence type="ECO:0000256" key="1">
    <source>
        <dbReference type="ARBA" id="ARBA00004651"/>
    </source>
</evidence>
<feature type="transmembrane region" description="Helical" evidence="7">
    <location>
        <begin position="158"/>
        <end position="177"/>
    </location>
</feature>
<evidence type="ECO:0000256" key="5">
    <source>
        <dbReference type="ARBA" id="ARBA00022989"/>
    </source>
</evidence>
<dbReference type="Pfam" id="PF00528">
    <property type="entry name" value="BPD_transp_1"/>
    <property type="match status" value="1"/>
</dbReference>
<gene>
    <name evidence="9" type="ORF">Phou_066630</name>
</gene>
<feature type="transmembrane region" description="Helical" evidence="7">
    <location>
        <begin position="31"/>
        <end position="52"/>
    </location>
</feature>
<evidence type="ECO:0000256" key="4">
    <source>
        <dbReference type="ARBA" id="ARBA00022692"/>
    </source>
</evidence>
<keyword evidence="4 7" id="KW-0812">Transmembrane</keyword>
<evidence type="ECO:0000256" key="6">
    <source>
        <dbReference type="ARBA" id="ARBA00023136"/>
    </source>
</evidence>
<dbReference type="PROSITE" id="PS50928">
    <property type="entry name" value="ABC_TM1"/>
    <property type="match status" value="1"/>
</dbReference>
<keyword evidence="5 7" id="KW-1133">Transmembrane helix</keyword>
<dbReference type="RefSeq" id="WP_173063070.1">
    <property type="nucleotide sequence ID" value="NZ_BAABGO010000055.1"/>
</dbReference>
<dbReference type="PANTHER" id="PTHR43744">
    <property type="entry name" value="ABC TRANSPORTER PERMEASE PROTEIN MG189-RELATED-RELATED"/>
    <property type="match status" value="1"/>
</dbReference>
<dbReference type="GO" id="GO:0005886">
    <property type="term" value="C:plasma membrane"/>
    <property type="evidence" value="ECO:0007669"/>
    <property type="project" value="UniProtKB-SubCell"/>
</dbReference>
<dbReference type="AlphaFoldDB" id="A0A6V8KB87"/>
<keyword evidence="10" id="KW-1185">Reference proteome</keyword>
<dbReference type="EMBL" id="BLPF01000002">
    <property type="protein sequence ID" value="GFJ82483.1"/>
    <property type="molecule type" value="Genomic_DNA"/>
</dbReference>
<name>A0A6V8KB87_9ACTN</name>
<dbReference type="PANTHER" id="PTHR43744:SF12">
    <property type="entry name" value="ABC TRANSPORTER PERMEASE PROTEIN MG189-RELATED"/>
    <property type="match status" value="1"/>
</dbReference>
<dbReference type="CDD" id="cd06261">
    <property type="entry name" value="TM_PBP2"/>
    <property type="match status" value="1"/>
</dbReference>
<dbReference type="GO" id="GO:0005524">
    <property type="term" value="F:ATP binding"/>
    <property type="evidence" value="ECO:0007669"/>
    <property type="project" value="UniProtKB-KW"/>
</dbReference>
<reference evidence="9 10" key="1">
    <citation type="submission" date="2020-03" db="EMBL/GenBank/DDBJ databases">
        <title>Whole genome shotgun sequence of Phytohabitans houttuyneae NBRC 108639.</title>
        <authorList>
            <person name="Komaki H."/>
            <person name="Tamura T."/>
        </authorList>
    </citation>
    <scope>NUCLEOTIDE SEQUENCE [LARGE SCALE GENOMIC DNA]</scope>
    <source>
        <strain evidence="9 10">NBRC 108639</strain>
    </source>
</reference>
<evidence type="ECO:0000313" key="10">
    <source>
        <dbReference type="Proteomes" id="UP000482800"/>
    </source>
</evidence>
<keyword evidence="6 7" id="KW-0472">Membrane</keyword>
<keyword evidence="2 7" id="KW-0813">Transport</keyword>
<dbReference type="Proteomes" id="UP000482800">
    <property type="component" value="Unassembled WGS sequence"/>
</dbReference>
<comment type="similarity">
    <text evidence="7">Belongs to the binding-protein-dependent transport system permease family.</text>
</comment>